<dbReference type="EMBL" id="HBGT01010901">
    <property type="protein sequence ID" value="CAD9405018.1"/>
    <property type="molecule type" value="Transcribed_RNA"/>
</dbReference>
<dbReference type="PANTHER" id="PTHR13339:SF0">
    <property type="entry name" value="COP9 SIGNALOSOME COMPLEX SUBUNIT 8"/>
    <property type="match status" value="1"/>
</dbReference>
<dbReference type="Pfam" id="PF10075">
    <property type="entry name" value="CSN8_PSD8_EIF3K"/>
    <property type="match status" value="1"/>
</dbReference>
<sequence>MDAAVTSSVISGNYAAAARLCEELELETCSTPNTDAAPARYARHIMVYMILNDLDNARHLWRRIDEGIKAGGSELEATWEVGKLLWKREISAAYAALQRTWSAELAPLATALLEAVREHEFALLGKAYTNVGVSTAAAALGMDEAGALAFCTARNWTADAGGVMLTPVAPAPAEPSFEGLQQMQYLAEHVTFLEKSKLTAPS</sequence>
<feature type="domain" description="CSN8/PSMD8/EIF3K" evidence="6">
    <location>
        <begin position="41"/>
        <end position="167"/>
    </location>
</feature>
<dbReference type="AlphaFoldDB" id="A0A7S2FNN9"/>
<proteinExistence type="predicted"/>
<dbReference type="PANTHER" id="PTHR13339">
    <property type="entry name" value="COP9 SIGNALOSOME COMPLEX SUBUNIT 8"/>
    <property type="match status" value="1"/>
</dbReference>
<gene>
    <name evidence="7" type="ORF">FPAR1323_LOCUS5964</name>
</gene>
<dbReference type="Gene3D" id="1.25.40.990">
    <property type="match status" value="1"/>
</dbReference>
<evidence type="ECO:0000259" key="6">
    <source>
        <dbReference type="Pfam" id="PF10075"/>
    </source>
</evidence>
<evidence type="ECO:0000256" key="5">
    <source>
        <dbReference type="ARBA" id="ARBA00023242"/>
    </source>
</evidence>
<name>A0A7S2FNN9_9STRA</name>
<dbReference type="GO" id="GO:0010387">
    <property type="term" value="P:COP9 signalosome assembly"/>
    <property type="evidence" value="ECO:0007669"/>
    <property type="project" value="InterPro"/>
</dbReference>
<comment type="subcellular location">
    <subcellularLocation>
        <location evidence="2">Cytoplasm</location>
    </subcellularLocation>
    <subcellularLocation>
        <location evidence="1">Nucleus</location>
    </subcellularLocation>
</comment>
<accession>A0A7S2FNN9</accession>
<dbReference type="GO" id="GO:0000338">
    <property type="term" value="P:protein deneddylation"/>
    <property type="evidence" value="ECO:0007669"/>
    <property type="project" value="InterPro"/>
</dbReference>
<dbReference type="GO" id="GO:0005737">
    <property type="term" value="C:cytoplasm"/>
    <property type="evidence" value="ECO:0007669"/>
    <property type="project" value="UniProtKB-SubCell"/>
</dbReference>
<keyword evidence="4" id="KW-0736">Signalosome</keyword>
<protein>
    <recommendedName>
        <fullName evidence="6">CSN8/PSMD8/EIF3K domain-containing protein</fullName>
    </recommendedName>
</protein>
<evidence type="ECO:0000256" key="2">
    <source>
        <dbReference type="ARBA" id="ARBA00004496"/>
    </source>
</evidence>
<dbReference type="InterPro" id="IPR033464">
    <property type="entry name" value="CSN8_PSD8_EIF3K"/>
</dbReference>
<evidence type="ECO:0000256" key="3">
    <source>
        <dbReference type="ARBA" id="ARBA00022490"/>
    </source>
</evidence>
<evidence type="ECO:0000256" key="1">
    <source>
        <dbReference type="ARBA" id="ARBA00004123"/>
    </source>
</evidence>
<dbReference type="InterPro" id="IPR033205">
    <property type="entry name" value="COP9_CSN8"/>
</dbReference>
<keyword evidence="3" id="KW-0963">Cytoplasm</keyword>
<evidence type="ECO:0000256" key="4">
    <source>
        <dbReference type="ARBA" id="ARBA00022790"/>
    </source>
</evidence>
<reference evidence="7" key="1">
    <citation type="submission" date="2021-01" db="EMBL/GenBank/DDBJ databases">
        <authorList>
            <person name="Corre E."/>
            <person name="Pelletier E."/>
            <person name="Niang G."/>
            <person name="Scheremetjew M."/>
            <person name="Finn R."/>
            <person name="Kale V."/>
            <person name="Holt S."/>
            <person name="Cochrane G."/>
            <person name="Meng A."/>
            <person name="Brown T."/>
            <person name="Cohen L."/>
        </authorList>
    </citation>
    <scope>NUCLEOTIDE SEQUENCE</scope>
    <source>
        <strain evidence="7">RCC1693</strain>
    </source>
</reference>
<evidence type="ECO:0000313" key="7">
    <source>
        <dbReference type="EMBL" id="CAD9405018.1"/>
    </source>
</evidence>
<organism evidence="7">
    <name type="scientific">Florenciella parvula</name>
    <dbReference type="NCBI Taxonomy" id="236787"/>
    <lineage>
        <taxon>Eukaryota</taxon>
        <taxon>Sar</taxon>
        <taxon>Stramenopiles</taxon>
        <taxon>Ochrophyta</taxon>
        <taxon>Dictyochophyceae</taxon>
        <taxon>Florenciellales</taxon>
        <taxon>Florenciella</taxon>
    </lineage>
</organism>
<keyword evidence="5" id="KW-0539">Nucleus</keyword>
<dbReference type="GO" id="GO:0008180">
    <property type="term" value="C:COP9 signalosome"/>
    <property type="evidence" value="ECO:0007669"/>
    <property type="project" value="UniProtKB-KW"/>
</dbReference>